<dbReference type="PANTHER" id="PTHR33431:SF3">
    <property type="entry name" value="ENABLED-LIKE PROTEIN (DUF1635)"/>
    <property type="match status" value="1"/>
</dbReference>
<reference evidence="1 2" key="1">
    <citation type="journal article" date="2023" name="Hortic Res">
        <title>Pangenome of water caltrop reveals structural variations and asymmetric subgenome divergence after allopolyploidization.</title>
        <authorList>
            <person name="Zhang X."/>
            <person name="Chen Y."/>
            <person name="Wang L."/>
            <person name="Yuan Y."/>
            <person name="Fang M."/>
            <person name="Shi L."/>
            <person name="Lu R."/>
            <person name="Comes H.P."/>
            <person name="Ma Y."/>
            <person name="Chen Y."/>
            <person name="Huang G."/>
            <person name="Zhou Y."/>
            <person name="Zheng Z."/>
            <person name="Qiu Y."/>
        </authorList>
    </citation>
    <scope>NUCLEOTIDE SEQUENCE [LARGE SCALE GENOMIC DNA]</scope>
    <source>
        <tissue evidence="1">Roots</tissue>
    </source>
</reference>
<keyword evidence="2" id="KW-1185">Reference proteome</keyword>
<comment type="caution">
    <text evidence="1">The sequence shown here is derived from an EMBL/GenBank/DDBJ whole genome shotgun (WGS) entry which is preliminary data.</text>
</comment>
<proteinExistence type="predicted"/>
<protein>
    <submittedName>
        <fullName evidence="1">Uncharacterized protein</fullName>
    </submittedName>
</protein>
<evidence type="ECO:0000313" key="1">
    <source>
        <dbReference type="EMBL" id="KAK4758210.1"/>
    </source>
</evidence>
<gene>
    <name evidence="1" type="ORF">SAY87_019511</name>
</gene>
<dbReference type="AlphaFoldDB" id="A0AAN7Q7F2"/>
<dbReference type="PANTHER" id="PTHR33431">
    <property type="entry name" value="ENABLED-LIKE PROTEIN (DUF1635)"/>
    <property type="match status" value="1"/>
</dbReference>
<evidence type="ECO:0000313" key="2">
    <source>
        <dbReference type="Proteomes" id="UP001345219"/>
    </source>
</evidence>
<dbReference type="Pfam" id="PF07795">
    <property type="entry name" value="DUF1635"/>
    <property type="match status" value="1"/>
</dbReference>
<sequence length="237" mass="26399">MEVDRSSVLSPAYCTREKCMEELRQYLLWTWLEIENTKAVTQQEMRVRDDRVDQLRGLLRRTAQERDEAWENCQKLLLENLLLQQQMAAAAAPVSGGTTVENEFCDDSIVSSPKTADPVQLPPLISPEKPLPEKGKLLQAVMGAGPLLQTLLLAGPLPQWQHPPTQLESSEIPPVRIPSPPLPPLPLPLPPPSAPLFLQDYITNCGSASNKRGRPRGLLDIYPAETKHQRVAPLLTK</sequence>
<accession>A0AAN7Q7F2</accession>
<dbReference type="InterPro" id="IPR012862">
    <property type="entry name" value="DUF1635"/>
</dbReference>
<dbReference type="EMBL" id="JAXIOK010000012">
    <property type="protein sequence ID" value="KAK4758210.1"/>
    <property type="molecule type" value="Genomic_DNA"/>
</dbReference>
<organism evidence="1 2">
    <name type="scientific">Trapa incisa</name>
    <dbReference type="NCBI Taxonomy" id="236973"/>
    <lineage>
        <taxon>Eukaryota</taxon>
        <taxon>Viridiplantae</taxon>
        <taxon>Streptophyta</taxon>
        <taxon>Embryophyta</taxon>
        <taxon>Tracheophyta</taxon>
        <taxon>Spermatophyta</taxon>
        <taxon>Magnoliopsida</taxon>
        <taxon>eudicotyledons</taxon>
        <taxon>Gunneridae</taxon>
        <taxon>Pentapetalae</taxon>
        <taxon>rosids</taxon>
        <taxon>malvids</taxon>
        <taxon>Myrtales</taxon>
        <taxon>Lythraceae</taxon>
        <taxon>Trapa</taxon>
    </lineage>
</organism>
<name>A0AAN7Q7F2_9MYRT</name>
<dbReference type="Proteomes" id="UP001345219">
    <property type="component" value="Chromosome 15"/>
</dbReference>